<dbReference type="CDD" id="cd00167">
    <property type="entry name" value="SANT"/>
    <property type="match status" value="1"/>
</dbReference>
<feature type="domain" description="Myb-like" evidence="2">
    <location>
        <begin position="51"/>
        <end position="90"/>
    </location>
</feature>
<reference evidence="4" key="1">
    <citation type="journal article" date="2009" name="Nature">
        <title>Genome sequence and analysis of the Irish potato famine pathogen Phytophthora infestans.</title>
        <authorList>
            <consortium name="The Broad Institute Genome Sequencing Platform"/>
            <person name="Haas B.J."/>
            <person name="Kamoun S."/>
            <person name="Zody M.C."/>
            <person name="Jiang R.H."/>
            <person name="Handsaker R.E."/>
            <person name="Cano L.M."/>
            <person name="Grabherr M."/>
            <person name="Kodira C.D."/>
            <person name="Raffaele S."/>
            <person name="Torto-Alalibo T."/>
            <person name="Bozkurt T.O."/>
            <person name="Ah-Fong A.M."/>
            <person name="Alvarado L."/>
            <person name="Anderson V.L."/>
            <person name="Armstrong M.R."/>
            <person name="Avrova A."/>
            <person name="Baxter L."/>
            <person name="Beynon J."/>
            <person name="Boevink P.C."/>
            <person name="Bollmann S.R."/>
            <person name="Bos J.I."/>
            <person name="Bulone V."/>
            <person name="Cai G."/>
            <person name="Cakir C."/>
            <person name="Carrington J.C."/>
            <person name="Chawner M."/>
            <person name="Conti L."/>
            <person name="Costanzo S."/>
            <person name="Ewan R."/>
            <person name="Fahlgren N."/>
            <person name="Fischbach M.A."/>
            <person name="Fugelstad J."/>
            <person name="Gilroy E.M."/>
            <person name="Gnerre S."/>
            <person name="Green P.J."/>
            <person name="Grenville-Briggs L.J."/>
            <person name="Griffith J."/>
            <person name="Grunwald N.J."/>
            <person name="Horn K."/>
            <person name="Horner N.R."/>
            <person name="Hu C.H."/>
            <person name="Huitema E."/>
            <person name="Jeong D.H."/>
            <person name="Jones A.M."/>
            <person name="Jones J.D."/>
            <person name="Jones R.W."/>
            <person name="Karlsson E.K."/>
            <person name="Kunjeti S.G."/>
            <person name="Lamour K."/>
            <person name="Liu Z."/>
            <person name="Ma L."/>
            <person name="Maclean D."/>
            <person name="Chibucos M.C."/>
            <person name="McDonald H."/>
            <person name="McWalters J."/>
            <person name="Meijer H.J."/>
            <person name="Morgan W."/>
            <person name="Morris P.F."/>
            <person name="Munro C.A."/>
            <person name="O'Neill K."/>
            <person name="Ospina-Giraldo M."/>
            <person name="Pinzon A."/>
            <person name="Pritchard L."/>
            <person name="Ramsahoye B."/>
            <person name="Ren Q."/>
            <person name="Restrepo S."/>
            <person name="Roy S."/>
            <person name="Sadanandom A."/>
            <person name="Savidor A."/>
            <person name="Schornack S."/>
            <person name="Schwartz D.C."/>
            <person name="Schumann U.D."/>
            <person name="Schwessinger B."/>
            <person name="Seyer L."/>
            <person name="Sharpe T."/>
            <person name="Silvar C."/>
            <person name="Song J."/>
            <person name="Studholme D.J."/>
            <person name="Sykes S."/>
            <person name="Thines M."/>
            <person name="van de Vondervoort P.J."/>
            <person name="Phuntumart V."/>
            <person name="Wawra S."/>
            <person name="Weide R."/>
            <person name="Win J."/>
            <person name="Young C."/>
            <person name="Zhou S."/>
            <person name="Fry W."/>
            <person name="Meyers B.C."/>
            <person name="van West P."/>
            <person name="Ristaino J."/>
            <person name="Govers F."/>
            <person name="Birch P.R."/>
            <person name="Whisson S.C."/>
            <person name="Judelson H.S."/>
            <person name="Nusbaum C."/>
        </authorList>
    </citation>
    <scope>NUCLEOTIDE SEQUENCE [LARGE SCALE GENOMIC DNA]</scope>
    <source>
        <strain evidence="4">T30-4</strain>
    </source>
</reference>
<feature type="region of interest" description="Disordered" evidence="1">
    <location>
        <begin position="27"/>
        <end position="50"/>
    </location>
</feature>
<dbReference type="EMBL" id="DS028135">
    <property type="protein sequence ID" value="EEY56799.1"/>
    <property type="molecule type" value="Genomic_DNA"/>
</dbReference>
<accession>D0NF10</accession>
<dbReference type="OrthoDB" id="118550at2759"/>
<evidence type="ECO:0000313" key="3">
    <source>
        <dbReference type="EMBL" id="EEY56799.1"/>
    </source>
</evidence>
<keyword evidence="3" id="KW-0238">DNA-binding</keyword>
<sequence>MDAPDGQLNDEHLRQSVDMMEVDFDTSSFTDDEGYESSPRRPTSPEGMCTGVWSTEEHAKFLEAIKIYSNGPWKSVAAYVEIPTKSRASLRGLRTKQALMRMHFGHHVSEESLVQERLRSVGAAYKSNVHLECEPIPVRNSSPHRRETWFLGADTLPSVCLATGIQSADHTSAEDFASLDVTMLDVKEINPLEDLTTTPTLEDVHVHVLYNSTINNVKQWIASTCPPAAPDGRRHSRCLTSQHLSMGAHLCSSAFVTNRDRRTHEVRAYRLAFLKVQTHVDYALKIQERKTHRHSSEENSAPDSCLNARLPLLSAFFGLRTNQHLHCKSSNPAPSPQLRGSIYRKGHAMR</sequence>
<name>D0NF10_PHYIT</name>
<dbReference type="InParanoid" id="D0NF10"/>
<dbReference type="InterPro" id="IPR001005">
    <property type="entry name" value="SANT/Myb"/>
</dbReference>
<organism evidence="3 4">
    <name type="scientific">Phytophthora infestans (strain T30-4)</name>
    <name type="common">Potato late blight agent</name>
    <dbReference type="NCBI Taxonomy" id="403677"/>
    <lineage>
        <taxon>Eukaryota</taxon>
        <taxon>Sar</taxon>
        <taxon>Stramenopiles</taxon>
        <taxon>Oomycota</taxon>
        <taxon>Peronosporomycetes</taxon>
        <taxon>Peronosporales</taxon>
        <taxon>Peronosporaceae</taxon>
        <taxon>Phytophthora</taxon>
    </lineage>
</organism>
<feature type="region of interest" description="Disordered" evidence="1">
    <location>
        <begin position="326"/>
        <end position="350"/>
    </location>
</feature>
<dbReference type="eggNOG" id="ENOG502S8DB">
    <property type="taxonomic scope" value="Eukaryota"/>
</dbReference>
<dbReference type="SUPFAM" id="SSF46689">
    <property type="entry name" value="Homeodomain-like"/>
    <property type="match status" value="1"/>
</dbReference>
<dbReference type="Gene3D" id="1.10.10.60">
    <property type="entry name" value="Homeodomain-like"/>
    <property type="match status" value="1"/>
</dbReference>
<dbReference type="STRING" id="403677.D0NF10"/>
<dbReference type="Pfam" id="PF00249">
    <property type="entry name" value="Myb_DNA-binding"/>
    <property type="match status" value="1"/>
</dbReference>
<dbReference type="RefSeq" id="XP_002902127.1">
    <property type="nucleotide sequence ID" value="XM_002902081.1"/>
</dbReference>
<dbReference type="Proteomes" id="UP000006643">
    <property type="component" value="Unassembled WGS sequence"/>
</dbReference>
<dbReference type="GO" id="GO:0003677">
    <property type="term" value="F:DNA binding"/>
    <property type="evidence" value="ECO:0007669"/>
    <property type="project" value="UniProtKB-KW"/>
</dbReference>
<protein>
    <submittedName>
        <fullName evidence="3">Myb-like DNA-binding domain, putative</fullName>
    </submittedName>
</protein>
<dbReference type="KEGG" id="pif:PITG_10311"/>
<evidence type="ECO:0000313" key="4">
    <source>
        <dbReference type="Proteomes" id="UP000006643"/>
    </source>
</evidence>
<dbReference type="InterPro" id="IPR009057">
    <property type="entry name" value="Homeodomain-like_sf"/>
</dbReference>
<dbReference type="GeneID" id="9473942"/>
<evidence type="ECO:0000259" key="2">
    <source>
        <dbReference type="Pfam" id="PF00249"/>
    </source>
</evidence>
<dbReference type="VEuPathDB" id="FungiDB:PITG_10311"/>
<proteinExistence type="predicted"/>
<keyword evidence="4" id="KW-1185">Reference proteome</keyword>
<dbReference type="HOGENOM" id="CLU_793364_0_0_1"/>
<gene>
    <name evidence="3" type="ORF">PITG_10311</name>
</gene>
<evidence type="ECO:0000256" key="1">
    <source>
        <dbReference type="SAM" id="MobiDB-lite"/>
    </source>
</evidence>
<dbReference type="AlphaFoldDB" id="D0NF10"/>